<dbReference type="AlphaFoldDB" id="T1EQY0"/>
<reference evidence="1 3" key="2">
    <citation type="journal article" date="2013" name="Nature">
        <title>Insights into bilaterian evolution from three spiralian genomes.</title>
        <authorList>
            <person name="Simakov O."/>
            <person name="Marletaz F."/>
            <person name="Cho S.J."/>
            <person name="Edsinger-Gonzales E."/>
            <person name="Havlak P."/>
            <person name="Hellsten U."/>
            <person name="Kuo D.H."/>
            <person name="Larsson T."/>
            <person name="Lv J."/>
            <person name="Arendt D."/>
            <person name="Savage R."/>
            <person name="Osoegawa K."/>
            <person name="de Jong P."/>
            <person name="Grimwood J."/>
            <person name="Chapman J.A."/>
            <person name="Shapiro H."/>
            <person name="Aerts A."/>
            <person name="Otillar R.P."/>
            <person name="Terry A.Y."/>
            <person name="Boore J.L."/>
            <person name="Grigoriev I.V."/>
            <person name="Lindberg D.R."/>
            <person name="Seaver E.C."/>
            <person name="Weisblat D.A."/>
            <person name="Putnam N.H."/>
            <person name="Rokhsar D.S."/>
        </authorList>
    </citation>
    <scope>NUCLEOTIDE SEQUENCE</scope>
</reference>
<gene>
    <name evidence="2" type="primary">20198980</name>
    <name evidence="1" type="ORF">HELRODRAFT_160972</name>
</gene>
<dbReference type="EMBL" id="AMQM01000725">
    <property type="status" value="NOT_ANNOTATED_CDS"/>
    <property type="molecule type" value="Genomic_DNA"/>
</dbReference>
<dbReference type="Proteomes" id="UP000015101">
    <property type="component" value="Unassembled WGS sequence"/>
</dbReference>
<dbReference type="GeneID" id="20198980"/>
<organism evidence="2 3">
    <name type="scientific">Helobdella robusta</name>
    <name type="common">Californian leech</name>
    <dbReference type="NCBI Taxonomy" id="6412"/>
    <lineage>
        <taxon>Eukaryota</taxon>
        <taxon>Metazoa</taxon>
        <taxon>Spiralia</taxon>
        <taxon>Lophotrochozoa</taxon>
        <taxon>Annelida</taxon>
        <taxon>Clitellata</taxon>
        <taxon>Hirudinea</taxon>
        <taxon>Rhynchobdellida</taxon>
        <taxon>Glossiphoniidae</taxon>
        <taxon>Helobdella</taxon>
    </lineage>
</organism>
<reference evidence="2" key="3">
    <citation type="submission" date="2015-06" db="UniProtKB">
        <authorList>
            <consortium name="EnsemblMetazoa"/>
        </authorList>
    </citation>
    <scope>IDENTIFICATION</scope>
</reference>
<dbReference type="InParanoid" id="T1EQY0"/>
<proteinExistence type="predicted"/>
<dbReference type="EMBL" id="KB096742">
    <property type="protein sequence ID" value="ESO01805.1"/>
    <property type="molecule type" value="Genomic_DNA"/>
</dbReference>
<dbReference type="CTD" id="20198980"/>
<dbReference type="KEGG" id="hro:HELRODRAFT_160972"/>
<name>T1EQY0_HELRO</name>
<evidence type="ECO:0000313" key="1">
    <source>
        <dbReference type="EMBL" id="ESO01805.1"/>
    </source>
</evidence>
<evidence type="ECO:0000313" key="3">
    <source>
        <dbReference type="Proteomes" id="UP000015101"/>
    </source>
</evidence>
<protein>
    <submittedName>
        <fullName evidence="1 2">Uncharacterized protein</fullName>
    </submittedName>
</protein>
<keyword evidence="3" id="KW-1185">Reference proteome</keyword>
<evidence type="ECO:0000313" key="2">
    <source>
        <dbReference type="EnsemblMetazoa" id="HelroP160972"/>
    </source>
</evidence>
<sequence length="101" mass="11467">MKPLSIEYNGPLSDLCNDNNAHPPHSLVQTALLGTQFIIRRQQEISSLKNCYICNWSKCPADDFTEHLQTIEVQFLLPSYDVRPDDFLQPSTPFMLRGDAG</sequence>
<accession>T1EQY0</accession>
<reference evidence="3" key="1">
    <citation type="submission" date="2012-12" db="EMBL/GenBank/DDBJ databases">
        <authorList>
            <person name="Hellsten U."/>
            <person name="Grimwood J."/>
            <person name="Chapman J.A."/>
            <person name="Shapiro H."/>
            <person name="Aerts A."/>
            <person name="Otillar R.P."/>
            <person name="Terry A.Y."/>
            <person name="Boore J.L."/>
            <person name="Simakov O."/>
            <person name="Marletaz F."/>
            <person name="Cho S.-J."/>
            <person name="Edsinger-Gonzales E."/>
            <person name="Havlak P."/>
            <person name="Kuo D.-H."/>
            <person name="Larsson T."/>
            <person name="Lv J."/>
            <person name="Arendt D."/>
            <person name="Savage R."/>
            <person name="Osoegawa K."/>
            <person name="de Jong P."/>
            <person name="Lindberg D.R."/>
            <person name="Seaver E.C."/>
            <person name="Weisblat D.A."/>
            <person name="Putnam N.H."/>
            <person name="Grigoriev I.V."/>
            <person name="Rokhsar D.S."/>
        </authorList>
    </citation>
    <scope>NUCLEOTIDE SEQUENCE</scope>
</reference>
<dbReference type="HOGENOM" id="CLU_2294663_0_0_1"/>
<dbReference type="EnsemblMetazoa" id="HelroT160972">
    <property type="protein sequence ID" value="HelroP160972"/>
    <property type="gene ID" value="HelroG160972"/>
</dbReference>
<dbReference type="RefSeq" id="XP_009019213.1">
    <property type="nucleotide sequence ID" value="XM_009020965.1"/>
</dbReference>